<comment type="caution">
    <text evidence="4">The sequence shown here is derived from an EMBL/GenBank/DDBJ whole genome shotgun (WGS) entry which is preliminary data.</text>
</comment>
<keyword evidence="4" id="KW-0167">Capsid protein</keyword>
<dbReference type="Pfam" id="PF07732">
    <property type="entry name" value="Cu-oxidase_3"/>
    <property type="match status" value="1"/>
</dbReference>
<evidence type="ECO:0000259" key="2">
    <source>
        <dbReference type="Pfam" id="PF07731"/>
    </source>
</evidence>
<evidence type="ECO:0000313" key="4">
    <source>
        <dbReference type="EMBL" id="GGK33195.1"/>
    </source>
</evidence>
<dbReference type="InterPro" id="IPR011706">
    <property type="entry name" value="Cu-oxidase_C"/>
</dbReference>
<reference evidence="4" key="1">
    <citation type="journal article" date="2014" name="Int. J. Syst. Evol. Microbiol.">
        <title>Complete genome sequence of Corynebacterium casei LMG S-19264T (=DSM 44701T), isolated from a smear-ripened cheese.</title>
        <authorList>
            <consortium name="US DOE Joint Genome Institute (JGI-PGF)"/>
            <person name="Walter F."/>
            <person name="Albersmeier A."/>
            <person name="Kalinowski J."/>
            <person name="Ruckert C."/>
        </authorList>
    </citation>
    <scope>NUCLEOTIDE SEQUENCE</scope>
    <source>
        <strain evidence="4">JCM 3091</strain>
    </source>
</reference>
<evidence type="ECO:0000256" key="1">
    <source>
        <dbReference type="ARBA" id="ARBA00010609"/>
    </source>
</evidence>
<name>A0A8J3BV73_9ACTN</name>
<dbReference type="RefSeq" id="WP_229789660.1">
    <property type="nucleotide sequence ID" value="NZ_BMQC01000008.1"/>
</dbReference>
<dbReference type="SUPFAM" id="SSF49503">
    <property type="entry name" value="Cupredoxins"/>
    <property type="match status" value="3"/>
</dbReference>
<dbReference type="PANTHER" id="PTHR48267:SF1">
    <property type="entry name" value="BILIRUBIN OXIDASE"/>
    <property type="match status" value="1"/>
</dbReference>
<dbReference type="EMBL" id="BMQC01000008">
    <property type="protein sequence ID" value="GGK33195.1"/>
    <property type="molecule type" value="Genomic_DNA"/>
</dbReference>
<keyword evidence="4" id="KW-0946">Virion</keyword>
<dbReference type="Gene3D" id="2.60.40.420">
    <property type="entry name" value="Cupredoxins - blue copper proteins"/>
    <property type="match status" value="3"/>
</dbReference>
<feature type="domain" description="Plastocyanin-like" evidence="2">
    <location>
        <begin position="417"/>
        <end position="513"/>
    </location>
</feature>
<proteinExistence type="inferred from homology"/>
<dbReference type="AlphaFoldDB" id="A0A8J3BV73"/>
<comment type="similarity">
    <text evidence="1">Belongs to the multicopper oxidase family.</text>
</comment>
<reference evidence="4" key="2">
    <citation type="submission" date="2020-09" db="EMBL/GenBank/DDBJ databases">
        <authorList>
            <person name="Sun Q."/>
            <person name="Ohkuma M."/>
        </authorList>
    </citation>
    <scope>NUCLEOTIDE SEQUENCE</scope>
    <source>
        <strain evidence="4">JCM 3091</strain>
    </source>
</reference>
<dbReference type="GO" id="GO:0016491">
    <property type="term" value="F:oxidoreductase activity"/>
    <property type="evidence" value="ECO:0007669"/>
    <property type="project" value="InterPro"/>
</dbReference>
<dbReference type="GO" id="GO:0005507">
    <property type="term" value="F:copper ion binding"/>
    <property type="evidence" value="ECO:0007669"/>
    <property type="project" value="InterPro"/>
</dbReference>
<dbReference type="InterPro" id="IPR008972">
    <property type="entry name" value="Cupredoxin"/>
</dbReference>
<feature type="domain" description="Plastocyanin-like" evidence="3">
    <location>
        <begin position="97"/>
        <end position="208"/>
    </location>
</feature>
<dbReference type="InterPro" id="IPR006311">
    <property type="entry name" value="TAT_signal"/>
</dbReference>
<dbReference type="InterPro" id="IPR045087">
    <property type="entry name" value="Cu-oxidase_fam"/>
</dbReference>
<dbReference type="CDD" id="cd13889">
    <property type="entry name" value="CuRO_3_BOD"/>
    <property type="match status" value="1"/>
</dbReference>
<sequence length="540" mass="60908">MDAQPQSGRMNRRDILRWSAAGALTAAAATAIPLTREVKTATLPALPASKMPKPYTAAFVRPPVLKPYQTGKDQLGRFARYTISQRPGVANLVPNLRTPIYAYNGIFPGPVIELDQGVRAYVRMRNKLPANHPRLSHPFHTSTHLHGSASMPQYDGYANDITMPGYYKEYRYPNFQPARTLWYHDHGVHHTAENVYSGLAAFYLMHDPAERALLPQGEFDVPLMVNDIMLAADGAPNYNDRTHSGLWGDIILVNGQPWPVMKVKRRVYRFRVLNASISRSYRFQLSTGDPVTMVATDGGLMPVAQQVGSWRHGSAERYEILIDFRKYKAGQRIELRNLSNKNNVDFANTGKVMAFDVVDDAFTTVNNKIPTTLVGSPVMKLTEAQSLRSRRLEVERKHDMWTINGKTWHDVGESGFRDVVSNPDLNDVELWEIENKSGGWFHPVHIHLIDFQILSRNGAPAFPWERGPKDVVYVGEGETVRLLMRFEHQKGKYMIHCHNLPHEDHDMMQQFSVGLKAGAVDVNDPINAAKAVKDTLPPWA</sequence>
<dbReference type="InterPro" id="IPR011707">
    <property type="entry name" value="Cu-oxidase-like_N"/>
</dbReference>
<evidence type="ECO:0000313" key="5">
    <source>
        <dbReference type="Proteomes" id="UP000662200"/>
    </source>
</evidence>
<gene>
    <name evidence="4" type="primary">cotA</name>
    <name evidence="4" type="ORF">GCM10010124_27400</name>
</gene>
<dbReference type="PANTHER" id="PTHR48267">
    <property type="entry name" value="CUPREDOXIN SUPERFAMILY PROTEIN"/>
    <property type="match status" value="1"/>
</dbReference>
<evidence type="ECO:0000259" key="3">
    <source>
        <dbReference type="Pfam" id="PF07732"/>
    </source>
</evidence>
<dbReference type="Proteomes" id="UP000662200">
    <property type="component" value="Unassembled WGS sequence"/>
</dbReference>
<dbReference type="PROSITE" id="PS51318">
    <property type="entry name" value="TAT"/>
    <property type="match status" value="1"/>
</dbReference>
<accession>A0A8J3BV73</accession>
<dbReference type="Pfam" id="PF07731">
    <property type="entry name" value="Cu-oxidase_2"/>
    <property type="match status" value="1"/>
</dbReference>
<keyword evidence="5" id="KW-1185">Reference proteome</keyword>
<protein>
    <submittedName>
        <fullName evidence="4">Spore coat protein A</fullName>
    </submittedName>
</protein>
<organism evidence="4 5">
    <name type="scientific">Pilimelia terevasa</name>
    <dbReference type="NCBI Taxonomy" id="53372"/>
    <lineage>
        <taxon>Bacteria</taxon>
        <taxon>Bacillati</taxon>
        <taxon>Actinomycetota</taxon>
        <taxon>Actinomycetes</taxon>
        <taxon>Micromonosporales</taxon>
        <taxon>Micromonosporaceae</taxon>
        <taxon>Pilimelia</taxon>
    </lineage>
</organism>